<sequence>MNSKNLFFFNLGVQQARAVLLAQFNEERELMQAMSQQPQSQPASGSTSCPYSK</sequence>
<organism evidence="2 3">
    <name type="scientific">Pristionchus pacificus</name>
    <name type="common">Parasitic nematode worm</name>
    <dbReference type="NCBI Taxonomy" id="54126"/>
    <lineage>
        <taxon>Eukaryota</taxon>
        <taxon>Metazoa</taxon>
        <taxon>Ecdysozoa</taxon>
        <taxon>Nematoda</taxon>
        <taxon>Chromadorea</taxon>
        <taxon>Rhabditida</taxon>
        <taxon>Rhabditina</taxon>
        <taxon>Diplogasteromorpha</taxon>
        <taxon>Diplogasteroidea</taxon>
        <taxon>Neodiplogasteridae</taxon>
        <taxon>Pristionchus</taxon>
    </lineage>
</organism>
<evidence type="ECO:0000256" key="1">
    <source>
        <dbReference type="SAM" id="MobiDB-lite"/>
    </source>
</evidence>
<keyword evidence="3" id="KW-1185">Reference proteome</keyword>
<name>A0A2A6D1T5_PRIPA</name>
<evidence type="ECO:0000313" key="2">
    <source>
        <dbReference type="EnsemblMetazoa" id="PPA42349.1"/>
    </source>
</evidence>
<dbReference type="Proteomes" id="UP000005239">
    <property type="component" value="Unassembled WGS sequence"/>
</dbReference>
<evidence type="ECO:0000313" key="3">
    <source>
        <dbReference type="Proteomes" id="UP000005239"/>
    </source>
</evidence>
<protein>
    <submittedName>
        <fullName evidence="2">Uncharacterized protein</fullName>
    </submittedName>
</protein>
<reference evidence="2" key="2">
    <citation type="submission" date="2022-06" db="UniProtKB">
        <authorList>
            <consortium name="EnsemblMetazoa"/>
        </authorList>
    </citation>
    <scope>IDENTIFICATION</scope>
    <source>
        <strain evidence="2">PS312</strain>
    </source>
</reference>
<reference evidence="3" key="1">
    <citation type="journal article" date="2008" name="Nat. Genet.">
        <title>The Pristionchus pacificus genome provides a unique perspective on nematode lifestyle and parasitism.</title>
        <authorList>
            <person name="Dieterich C."/>
            <person name="Clifton S.W."/>
            <person name="Schuster L.N."/>
            <person name="Chinwalla A."/>
            <person name="Delehaunty K."/>
            <person name="Dinkelacker I."/>
            <person name="Fulton L."/>
            <person name="Fulton R."/>
            <person name="Godfrey J."/>
            <person name="Minx P."/>
            <person name="Mitreva M."/>
            <person name="Roeseler W."/>
            <person name="Tian H."/>
            <person name="Witte H."/>
            <person name="Yang S.P."/>
            <person name="Wilson R.K."/>
            <person name="Sommer R.J."/>
        </authorList>
    </citation>
    <scope>NUCLEOTIDE SEQUENCE [LARGE SCALE GENOMIC DNA]</scope>
    <source>
        <strain evidence="3">PS312</strain>
    </source>
</reference>
<feature type="compositionally biased region" description="Low complexity" evidence="1">
    <location>
        <begin position="31"/>
        <end position="44"/>
    </location>
</feature>
<proteinExistence type="predicted"/>
<accession>A0A2A6D1T5</accession>
<accession>A0A8R1UZD8</accession>
<dbReference type="EnsemblMetazoa" id="PPA42349.1">
    <property type="protein sequence ID" value="PPA42349.1"/>
    <property type="gene ID" value="WBGene00280718"/>
</dbReference>
<gene>
    <name evidence="2" type="primary">WBGene00280718</name>
</gene>
<dbReference type="AlphaFoldDB" id="A0A2A6D1T5"/>
<feature type="region of interest" description="Disordered" evidence="1">
    <location>
        <begin position="31"/>
        <end position="53"/>
    </location>
</feature>